<evidence type="ECO:0000313" key="2">
    <source>
        <dbReference type="Proteomes" id="UP000887013"/>
    </source>
</evidence>
<gene>
    <name evidence="1" type="ORF">NPIL_673731</name>
</gene>
<accession>A0A8X6MZ69</accession>
<reference evidence="1" key="1">
    <citation type="submission" date="2020-08" db="EMBL/GenBank/DDBJ databases">
        <title>Multicomponent nature underlies the extraordinary mechanical properties of spider dragline silk.</title>
        <authorList>
            <person name="Kono N."/>
            <person name="Nakamura H."/>
            <person name="Mori M."/>
            <person name="Yoshida Y."/>
            <person name="Ohtoshi R."/>
            <person name="Malay A.D."/>
            <person name="Moran D.A.P."/>
            <person name="Tomita M."/>
            <person name="Numata K."/>
            <person name="Arakawa K."/>
        </authorList>
    </citation>
    <scope>NUCLEOTIDE SEQUENCE</scope>
</reference>
<dbReference type="AlphaFoldDB" id="A0A8X6MZ69"/>
<dbReference type="Proteomes" id="UP000887013">
    <property type="component" value="Unassembled WGS sequence"/>
</dbReference>
<keyword evidence="2" id="KW-1185">Reference proteome</keyword>
<name>A0A8X6MZ69_NEPPI</name>
<sequence length="94" mass="10672">MSQKLRKRSKEKGFVQGGKKWKNARCPHLRMCAPGARDGMMRVTSAIASISARNFSTRSVGIKKTKKFIAKIRIAFTQHASGYFKSEKEKLRPE</sequence>
<evidence type="ECO:0000313" key="1">
    <source>
        <dbReference type="EMBL" id="GFS85677.1"/>
    </source>
</evidence>
<comment type="caution">
    <text evidence="1">The sequence shown here is derived from an EMBL/GenBank/DDBJ whole genome shotgun (WGS) entry which is preliminary data.</text>
</comment>
<organism evidence="1 2">
    <name type="scientific">Nephila pilipes</name>
    <name type="common">Giant wood spider</name>
    <name type="synonym">Nephila maculata</name>
    <dbReference type="NCBI Taxonomy" id="299642"/>
    <lineage>
        <taxon>Eukaryota</taxon>
        <taxon>Metazoa</taxon>
        <taxon>Ecdysozoa</taxon>
        <taxon>Arthropoda</taxon>
        <taxon>Chelicerata</taxon>
        <taxon>Arachnida</taxon>
        <taxon>Araneae</taxon>
        <taxon>Araneomorphae</taxon>
        <taxon>Entelegynae</taxon>
        <taxon>Araneoidea</taxon>
        <taxon>Nephilidae</taxon>
        <taxon>Nephila</taxon>
    </lineage>
</organism>
<proteinExistence type="predicted"/>
<dbReference type="EMBL" id="BMAW01098605">
    <property type="protein sequence ID" value="GFS85677.1"/>
    <property type="molecule type" value="Genomic_DNA"/>
</dbReference>
<protein>
    <submittedName>
        <fullName evidence="1">Uncharacterized protein</fullName>
    </submittedName>
</protein>